<reference evidence="2 3" key="1">
    <citation type="journal article" date="2008" name="Nature">
        <title>The genome of Laccaria bicolor provides insights into mycorrhizal symbiosis.</title>
        <authorList>
            <person name="Martin F."/>
            <person name="Aerts A."/>
            <person name="Ahren D."/>
            <person name="Brun A."/>
            <person name="Danchin E.G.J."/>
            <person name="Duchaussoy F."/>
            <person name="Gibon J."/>
            <person name="Kohler A."/>
            <person name="Lindquist E."/>
            <person name="Pereda V."/>
            <person name="Salamov A."/>
            <person name="Shapiro H.J."/>
            <person name="Wuyts J."/>
            <person name="Blaudez D."/>
            <person name="Buee M."/>
            <person name="Brokstein P."/>
            <person name="Canbaeck B."/>
            <person name="Cohen D."/>
            <person name="Courty P.E."/>
            <person name="Coutinho P.M."/>
            <person name="Delaruelle C."/>
            <person name="Detter J.C."/>
            <person name="Deveau A."/>
            <person name="DiFazio S."/>
            <person name="Duplessis S."/>
            <person name="Fraissinet-Tachet L."/>
            <person name="Lucic E."/>
            <person name="Frey-Klett P."/>
            <person name="Fourrey C."/>
            <person name="Feussner I."/>
            <person name="Gay G."/>
            <person name="Grimwood J."/>
            <person name="Hoegger P.J."/>
            <person name="Jain P."/>
            <person name="Kilaru S."/>
            <person name="Labbe J."/>
            <person name="Lin Y.C."/>
            <person name="Legue V."/>
            <person name="Le Tacon F."/>
            <person name="Marmeisse R."/>
            <person name="Melayah D."/>
            <person name="Montanini B."/>
            <person name="Muratet M."/>
            <person name="Nehls U."/>
            <person name="Niculita-Hirzel H."/>
            <person name="Oudot-Le Secq M.P."/>
            <person name="Peter M."/>
            <person name="Quesneville H."/>
            <person name="Rajashekar B."/>
            <person name="Reich M."/>
            <person name="Rouhier N."/>
            <person name="Schmutz J."/>
            <person name="Yin T."/>
            <person name="Chalot M."/>
            <person name="Henrissat B."/>
            <person name="Kuees U."/>
            <person name="Lucas S."/>
            <person name="Van de Peer Y."/>
            <person name="Podila G.K."/>
            <person name="Polle A."/>
            <person name="Pukkila P.J."/>
            <person name="Richardson P.M."/>
            <person name="Rouze P."/>
            <person name="Sanders I.R."/>
            <person name="Stajich J.E."/>
            <person name="Tunlid A."/>
            <person name="Tuskan G."/>
            <person name="Grigoriev I.V."/>
        </authorList>
    </citation>
    <scope>NUCLEOTIDE SEQUENCE [LARGE SCALE GENOMIC DNA]</scope>
    <source>
        <strain evidence="3">S238N-H82 / ATCC MYA-4686</strain>
    </source>
</reference>
<dbReference type="EMBL" id="DS547134">
    <property type="protein sequence ID" value="EDR01941.1"/>
    <property type="molecule type" value="Genomic_DNA"/>
</dbReference>
<sequence length="581" mass="66360">MFDEESGFWVPIPANYTAPHTPEDLIEAENDIRILDHHCIAYVHPEARKTFKELNASREPEDPEIYPLHVYDISKGEEAVLVAGLEGEEVAYKFRKPWEKGYIRYQGSLPQEGAQNAADRCTEMWDNDTQAYLMLPAGYTAPHDPQDYVDAVNYELVRAERHRHSAISLAQCQLHPRKEEGKKEKVTALQDWEAPDLVIESDLSGSDYEVGRCEEEKTRDWCKSRGQSVMDTEEDDVKIDEEDAKEEPDLEHEEEEACEEEKRRSKGKKPLVRDTEEEDEHDLERDKQEEARSKAACLLLSTMKTEGKVHTSSAHWKDLTASYTPSQLDTASLLSSYGLTLIPDALLPDLEEVSSTKPSLLETVLYPMFGQVVWQVAHRLGHLYGRSSDFAMEKVGLLCKEKRAPNRYNLFKTFASRTKPEEGDHEGLQLWNRATNEEYKKLMQGATTKEEKDERIQEAISFIKNQVNEEGTNVCNANLCFASYMKEIRDLITNIKRRDKSFDVAGILVYSGRNLTARNKMGFFMSSKDLQALCTREEWPIATLTDIFVSKVCAMHADQQIKQSMEELNVAPSTLQSPTDN</sequence>
<evidence type="ECO:0000313" key="2">
    <source>
        <dbReference type="EMBL" id="EDR01941.1"/>
    </source>
</evidence>
<proteinExistence type="predicted"/>
<keyword evidence="3" id="KW-1185">Reference proteome</keyword>
<accession>B0DU06</accession>
<name>B0DU06_LACBS</name>
<dbReference type="AlphaFoldDB" id="B0DU06"/>
<feature type="region of interest" description="Disordered" evidence="1">
    <location>
        <begin position="221"/>
        <end position="290"/>
    </location>
</feature>
<evidence type="ECO:0000313" key="3">
    <source>
        <dbReference type="Proteomes" id="UP000001194"/>
    </source>
</evidence>
<feature type="compositionally biased region" description="Acidic residues" evidence="1">
    <location>
        <begin position="231"/>
        <end position="259"/>
    </location>
</feature>
<dbReference type="KEGG" id="lbc:LACBIDRAFT_332765"/>
<dbReference type="Proteomes" id="UP000001194">
    <property type="component" value="Unassembled WGS sequence"/>
</dbReference>
<dbReference type="InParanoid" id="B0DU06"/>
<dbReference type="RefSeq" id="XP_001887332.1">
    <property type="nucleotide sequence ID" value="XM_001887297.1"/>
</dbReference>
<protein>
    <submittedName>
        <fullName evidence="2">Predicted protein</fullName>
    </submittedName>
</protein>
<dbReference type="OrthoDB" id="2689409at2759"/>
<dbReference type="HOGENOM" id="CLU_469338_0_0_1"/>
<evidence type="ECO:0000256" key="1">
    <source>
        <dbReference type="SAM" id="MobiDB-lite"/>
    </source>
</evidence>
<organism evidence="3">
    <name type="scientific">Laccaria bicolor (strain S238N-H82 / ATCC MYA-4686)</name>
    <name type="common">Bicoloured deceiver</name>
    <name type="synonym">Laccaria laccata var. bicolor</name>
    <dbReference type="NCBI Taxonomy" id="486041"/>
    <lineage>
        <taxon>Eukaryota</taxon>
        <taxon>Fungi</taxon>
        <taxon>Dikarya</taxon>
        <taxon>Basidiomycota</taxon>
        <taxon>Agaricomycotina</taxon>
        <taxon>Agaricomycetes</taxon>
        <taxon>Agaricomycetidae</taxon>
        <taxon>Agaricales</taxon>
        <taxon>Agaricineae</taxon>
        <taxon>Hydnangiaceae</taxon>
        <taxon>Laccaria</taxon>
    </lineage>
</organism>
<dbReference type="GeneID" id="6083018"/>
<gene>
    <name evidence="2" type="ORF">LACBIDRAFT_332765</name>
</gene>